<accession>A0A427Y2H6</accession>
<name>A0A427Y2H6_9TREE</name>
<sequence length="68" mass="7398">MSKKPCPFADDGTTPESPKGGRWTIPEREVDSGRVTLSLVIRYLHSKAGTPQNLAFVTRLVVGTRGKS</sequence>
<comment type="caution">
    <text evidence="2">The sequence shown here is derived from an EMBL/GenBank/DDBJ whole genome shotgun (WGS) entry which is preliminary data.</text>
</comment>
<evidence type="ECO:0000256" key="1">
    <source>
        <dbReference type="SAM" id="MobiDB-lite"/>
    </source>
</evidence>
<dbReference type="AlphaFoldDB" id="A0A427Y2H6"/>
<dbReference type="Proteomes" id="UP000279259">
    <property type="component" value="Unassembled WGS sequence"/>
</dbReference>
<gene>
    <name evidence="2" type="ORF">EHS25_004730</name>
</gene>
<feature type="region of interest" description="Disordered" evidence="1">
    <location>
        <begin position="1"/>
        <end position="26"/>
    </location>
</feature>
<organism evidence="2 3">
    <name type="scientific">Saitozyma podzolica</name>
    <dbReference type="NCBI Taxonomy" id="1890683"/>
    <lineage>
        <taxon>Eukaryota</taxon>
        <taxon>Fungi</taxon>
        <taxon>Dikarya</taxon>
        <taxon>Basidiomycota</taxon>
        <taxon>Agaricomycotina</taxon>
        <taxon>Tremellomycetes</taxon>
        <taxon>Tremellales</taxon>
        <taxon>Trimorphomycetaceae</taxon>
        <taxon>Saitozyma</taxon>
    </lineage>
</organism>
<protein>
    <submittedName>
        <fullName evidence="2">Uncharacterized protein</fullName>
    </submittedName>
</protein>
<keyword evidence="3" id="KW-1185">Reference proteome</keyword>
<reference evidence="2 3" key="1">
    <citation type="submission" date="2018-11" db="EMBL/GenBank/DDBJ databases">
        <title>Genome sequence of Saitozyma podzolica DSM 27192.</title>
        <authorList>
            <person name="Aliyu H."/>
            <person name="Gorte O."/>
            <person name="Ochsenreither K."/>
        </authorList>
    </citation>
    <scope>NUCLEOTIDE SEQUENCE [LARGE SCALE GENOMIC DNA]</scope>
    <source>
        <strain evidence="2 3">DSM 27192</strain>
    </source>
</reference>
<evidence type="ECO:0000313" key="2">
    <source>
        <dbReference type="EMBL" id="RSH85334.1"/>
    </source>
</evidence>
<dbReference type="EMBL" id="RSCD01000020">
    <property type="protein sequence ID" value="RSH85334.1"/>
    <property type="molecule type" value="Genomic_DNA"/>
</dbReference>
<evidence type="ECO:0000313" key="3">
    <source>
        <dbReference type="Proteomes" id="UP000279259"/>
    </source>
</evidence>
<proteinExistence type="predicted"/>